<comment type="caution">
    <text evidence="2">The sequence shown here is derived from an EMBL/GenBank/DDBJ whole genome shotgun (WGS) entry which is preliminary data.</text>
</comment>
<evidence type="ECO:0000256" key="1">
    <source>
        <dbReference type="SAM" id="MobiDB-lite"/>
    </source>
</evidence>
<feature type="region of interest" description="Disordered" evidence="1">
    <location>
        <begin position="1"/>
        <end position="37"/>
    </location>
</feature>
<dbReference type="EMBL" id="BMRG01000010">
    <property type="protein sequence ID" value="GGP68315.1"/>
    <property type="molecule type" value="Genomic_DNA"/>
</dbReference>
<organism evidence="2 3">
    <name type="scientific">Saccharothrix coeruleofusca</name>
    <dbReference type="NCBI Taxonomy" id="33919"/>
    <lineage>
        <taxon>Bacteria</taxon>
        <taxon>Bacillati</taxon>
        <taxon>Actinomycetota</taxon>
        <taxon>Actinomycetes</taxon>
        <taxon>Pseudonocardiales</taxon>
        <taxon>Pseudonocardiaceae</taxon>
        <taxon>Saccharothrix</taxon>
    </lineage>
</organism>
<keyword evidence="3" id="KW-1185">Reference proteome</keyword>
<reference evidence="2" key="2">
    <citation type="submission" date="2020-09" db="EMBL/GenBank/DDBJ databases">
        <authorList>
            <person name="Sun Q."/>
            <person name="Ohkuma M."/>
        </authorList>
    </citation>
    <scope>NUCLEOTIDE SEQUENCE</scope>
    <source>
        <strain evidence="2">JCM 3313</strain>
    </source>
</reference>
<protein>
    <submittedName>
        <fullName evidence="2">Uncharacterized protein</fullName>
    </submittedName>
</protein>
<dbReference type="AlphaFoldDB" id="A0A918EGF0"/>
<gene>
    <name evidence="2" type="ORF">GCM10010185_46430</name>
</gene>
<reference evidence="2" key="1">
    <citation type="journal article" date="2014" name="Int. J. Syst. Evol. Microbiol.">
        <title>Complete genome sequence of Corynebacterium casei LMG S-19264T (=DSM 44701T), isolated from a smear-ripened cheese.</title>
        <authorList>
            <consortium name="US DOE Joint Genome Institute (JGI-PGF)"/>
            <person name="Walter F."/>
            <person name="Albersmeier A."/>
            <person name="Kalinowski J."/>
            <person name="Ruckert C."/>
        </authorList>
    </citation>
    <scope>NUCLEOTIDE SEQUENCE</scope>
    <source>
        <strain evidence="2">JCM 3313</strain>
    </source>
</reference>
<sequence>MAQRAVSPVRVRFPAPPDRRGTADREQRQHQATDLCPFAATSTTPGCPLWPVDVPLRGQWASEHCDDADAPTANTMVRRGFHRACRDLAGGFSPGSYRPQCRFRCCAVKTSARITGDGRNGGKELDDPHRADRR</sequence>
<evidence type="ECO:0000313" key="2">
    <source>
        <dbReference type="EMBL" id="GGP68315.1"/>
    </source>
</evidence>
<name>A0A918EGF0_9PSEU</name>
<proteinExistence type="predicted"/>
<evidence type="ECO:0000313" key="3">
    <source>
        <dbReference type="Proteomes" id="UP000639606"/>
    </source>
</evidence>
<accession>A0A918EGF0</accession>
<dbReference type="Proteomes" id="UP000639606">
    <property type="component" value="Unassembled WGS sequence"/>
</dbReference>
<feature type="compositionally biased region" description="Basic and acidic residues" evidence="1">
    <location>
        <begin position="17"/>
        <end position="31"/>
    </location>
</feature>